<dbReference type="InterPro" id="IPR000524">
    <property type="entry name" value="Tscrpt_reg_HTH_GntR"/>
</dbReference>
<dbReference type="GO" id="GO:0003700">
    <property type="term" value="F:DNA-binding transcription factor activity"/>
    <property type="evidence" value="ECO:0007669"/>
    <property type="project" value="InterPro"/>
</dbReference>
<feature type="domain" description="HTH gntR-type" evidence="4">
    <location>
        <begin position="22"/>
        <end position="89"/>
    </location>
</feature>
<evidence type="ECO:0000256" key="2">
    <source>
        <dbReference type="ARBA" id="ARBA00023125"/>
    </source>
</evidence>
<keyword evidence="3" id="KW-0804">Transcription</keyword>
<keyword evidence="1" id="KW-0805">Transcription regulation</keyword>
<organism evidence="5 6">
    <name type="scientific">Methylobrevis albus</name>
    <dbReference type="NCBI Taxonomy" id="2793297"/>
    <lineage>
        <taxon>Bacteria</taxon>
        <taxon>Pseudomonadati</taxon>
        <taxon>Pseudomonadota</taxon>
        <taxon>Alphaproteobacteria</taxon>
        <taxon>Hyphomicrobiales</taxon>
        <taxon>Pleomorphomonadaceae</taxon>
        <taxon>Methylobrevis</taxon>
    </lineage>
</organism>
<evidence type="ECO:0000313" key="6">
    <source>
        <dbReference type="Proteomes" id="UP000631694"/>
    </source>
</evidence>
<dbReference type="InterPro" id="IPR036388">
    <property type="entry name" value="WH-like_DNA-bd_sf"/>
</dbReference>
<comment type="caution">
    <text evidence="5">The sequence shown here is derived from an EMBL/GenBank/DDBJ whole genome shotgun (WGS) entry which is preliminary data.</text>
</comment>
<dbReference type="SMART" id="SM00345">
    <property type="entry name" value="HTH_GNTR"/>
    <property type="match status" value="1"/>
</dbReference>
<evidence type="ECO:0000259" key="4">
    <source>
        <dbReference type="PROSITE" id="PS50949"/>
    </source>
</evidence>
<dbReference type="EMBL" id="JADZLT010000050">
    <property type="protein sequence ID" value="MBH0238272.1"/>
    <property type="molecule type" value="Genomic_DNA"/>
</dbReference>
<gene>
    <name evidence="5" type="ORF">I5731_10590</name>
</gene>
<dbReference type="Pfam" id="PF00392">
    <property type="entry name" value="GntR"/>
    <property type="match status" value="1"/>
</dbReference>
<dbReference type="AlphaFoldDB" id="A0A931I1U9"/>
<dbReference type="Gene3D" id="1.20.120.530">
    <property type="entry name" value="GntR ligand-binding domain-like"/>
    <property type="match status" value="1"/>
</dbReference>
<dbReference type="RefSeq" id="WP_197311356.1">
    <property type="nucleotide sequence ID" value="NZ_JADZLT010000050.1"/>
</dbReference>
<dbReference type="PANTHER" id="PTHR43537:SF39">
    <property type="entry name" value="HTH-TYPE TRANSCRIPTIONAL REGULATOR MCBR"/>
    <property type="match status" value="1"/>
</dbReference>
<dbReference type="PROSITE" id="PS50949">
    <property type="entry name" value="HTH_GNTR"/>
    <property type="match status" value="1"/>
</dbReference>
<dbReference type="Proteomes" id="UP000631694">
    <property type="component" value="Unassembled WGS sequence"/>
</dbReference>
<evidence type="ECO:0000256" key="1">
    <source>
        <dbReference type="ARBA" id="ARBA00023015"/>
    </source>
</evidence>
<dbReference type="InterPro" id="IPR036390">
    <property type="entry name" value="WH_DNA-bd_sf"/>
</dbReference>
<dbReference type="InterPro" id="IPR011711">
    <property type="entry name" value="GntR_C"/>
</dbReference>
<dbReference type="SUPFAM" id="SSF48008">
    <property type="entry name" value="GntR ligand-binding domain-like"/>
    <property type="match status" value="1"/>
</dbReference>
<dbReference type="SUPFAM" id="SSF46785">
    <property type="entry name" value="Winged helix' DNA-binding domain"/>
    <property type="match status" value="1"/>
</dbReference>
<keyword evidence="6" id="KW-1185">Reference proteome</keyword>
<accession>A0A931I1U9</accession>
<evidence type="ECO:0000313" key="5">
    <source>
        <dbReference type="EMBL" id="MBH0238272.1"/>
    </source>
</evidence>
<dbReference type="InterPro" id="IPR008920">
    <property type="entry name" value="TF_FadR/GntR_C"/>
</dbReference>
<dbReference type="GO" id="GO:0003677">
    <property type="term" value="F:DNA binding"/>
    <property type="evidence" value="ECO:0007669"/>
    <property type="project" value="UniProtKB-KW"/>
</dbReference>
<dbReference type="Pfam" id="PF07729">
    <property type="entry name" value="FCD"/>
    <property type="match status" value="1"/>
</dbReference>
<proteinExistence type="predicted"/>
<dbReference type="PANTHER" id="PTHR43537">
    <property type="entry name" value="TRANSCRIPTIONAL REGULATOR, GNTR FAMILY"/>
    <property type="match status" value="1"/>
</dbReference>
<evidence type="ECO:0000256" key="3">
    <source>
        <dbReference type="ARBA" id="ARBA00023163"/>
    </source>
</evidence>
<name>A0A931I1U9_9HYPH</name>
<dbReference type="Gene3D" id="1.10.10.10">
    <property type="entry name" value="Winged helix-like DNA-binding domain superfamily/Winged helix DNA-binding domain"/>
    <property type="match status" value="1"/>
</dbReference>
<reference evidence="5" key="1">
    <citation type="submission" date="2020-12" db="EMBL/GenBank/DDBJ databases">
        <title>Methylobrevis albus sp. nov., isolated from fresh water lack sediment.</title>
        <authorList>
            <person name="Zou Q."/>
        </authorList>
    </citation>
    <scope>NUCLEOTIDE SEQUENCE</scope>
    <source>
        <strain evidence="5">L22</strain>
    </source>
</reference>
<sequence length="244" mass="26360">MPTVQRHVETLDPAELSGEGRRGLRGRVTDALRAALITGRIQPGRSVTLRGLAEELGTSPMPVREAIRGLAAENALEISAKGRIAVPKMSERKFAEILRARALLEPEAAVLALPSLGRAEIRRLQAVDDQIDASLGTGDVETYMRLNHDFHFTIYTASGSAVFLQLIESVWLQFGPFMRMVYGRVGTAALVDHHKQAIEAIAARDPARLHEAIRLDIADGMALIGEALGSDAGAASEVRMPRGV</sequence>
<dbReference type="SMART" id="SM00895">
    <property type="entry name" value="FCD"/>
    <property type="match status" value="1"/>
</dbReference>
<protein>
    <submittedName>
        <fullName evidence="5">GntR family transcriptional regulator</fullName>
    </submittedName>
</protein>
<keyword evidence="2" id="KW-0238">DNA-binding</keyword>